<organism evidence="1 2">
    <name type="scientific">Craurococcus roseus</name>
    <dbReference type="NCBI Taxonomy" id="77585"/>
    <lineage>
        <taxon>Bacteria</taxon>
        <taxon>Pseudomonadati</taxon>
        <taxon>Pseudomonadota</taxon>
        <taxon>Alphaproteobacteria</taxon>
        <taxon>Acetobacterales</taxon>
        <taxon>Acetobacteraceae</taxon>
        <taxon>Craurococcus</taxon>
    </lineage>
</organism>
<reference evidence="2" key="1">
    <citation type="journal article" date="2019" name="Int. J. Syst. Evol. Microbiol.">
        <title>The Global Catalogue of Microorganisms (GCM) 10K type strain sequencing project: providing services to taxonomists for standard genome sequencing and annotation.</title>
        <authorList>
            <consortium name="The Broad Institute Genomics Platform"/>
            <consortium name="The Broad Institute Genome Sequencing Center for Infectious Disease"/>
            <person name="Wu L."/>
            <person name="Ma J."/>
        </authorList>
    </citation>
    <scope>NUCLEOTIDE SEQUENCE [LARGE SCALE GENOMIC DNA]</scope>
    <source>
        <strain evidence="2">JCM 9933</strain>
    </source>
</reference>
<protein>
    <recommendedName>
        <fullName evidence="3">Restriction endonuclease domain-containing protein</fullName>
    </recommendedName>
</protein>
<dbReference type="Gene3D" id="3.90.1570.10">
    <property type="entry name" value="tt1808, chain A"/>
    <property type="match status" value="1"/>
</dbReference>
<dbReference type="InterPro" id="IPR012296">
    <property type="entry name" value="Nuclease_put_TT1808"/>
</dbReference>
<accession>A0ABP3PNI3</accession>
<dbReference type="InterPro" id="IPR011335">
    <property type="entry name" value="Restrct_endonuc-II-like"/>
</dbReference>
<name>A0ABP3PNI3_9PROT</name>
<dbReference type="Proteomes" id="UP001501588">
    <property type="component" value="Unassembled WGS sequence"/>
</dbReference>
<keyword evidence="2" id="KW-1185">Reference proteome</keyword>
<evidence type="ECO:0000313" key="1">
    <source>
        <dbReference type="EMBL" id="GAA0569978.1"/>
    </source>
</evidence>
<comment type="caution">
    <text evidence="1">The sequence shown here is derived from an EMBL/GenBank/DDBJ whole genome shotgun (WGS) entry which is preliminary data.</text>
</comment>
<gene>
    <name evidence="1" type="ORF">GCM10009416_05650</name>
</gene>
<proteinExistence type="predicted"/>
<evidence type="ECO:0000313" key="2">
    <source>
        <dbReference type="Proteomes" id="UP001501588"/>
    </source>
</evidence>
<dbReference type="EMBL" id="BAAAFZ010000007">
    <property type="protein sequence ID" value="GAA0569978.1"/>
    <property type="molecule type" value="Genomic_DNA"/>
</dbReference>
<dbReference type="SUPFAM" id="SSF52980">
    <property type="entry name" value="Restriction endonuclease-like"/>
    <property type="match status" value="1"/>
</dbReference>
<sequence length="111" mass="11740">MVNCGCPLAPDVAAVPHPAVVVEVLSPSTRSVGTGAKLADCLGMLSVRHHLILRADRPQVIHHRRSDDGAGIESRVLVDGSVRFDPLGSEFAIADFYPEDRSRGAVSGSRA</sequence>
<evidence type="ECO:0008006" key="3">
    <source>
        <dbReference type="Google" id="ProtNLM"/>
    </source>
</evidence>